<dbReference type="EMBL" id="LC779065">
    <property type="protein sequence ID" value="BES79922.1"/>
    <property type="molecule type" value="Genomic_DNA"/>
</dbReference>
<evidence type="ECO:0000259" key="1">
    <source>
        <dbReference type="Pfam" id="PF12705"/>
    </source>
</evidence>
<evidence type="ECO:0000313" key="2">
    <source>
        <dbReference type="EMBL" id="BES79922.1"/>
    </source>
</evidence>
<protein>
    <submittedName>
        <fullName evidence="2">Cas4 like protein</fullName>
    </submittedName>
</protein>
<dbReference type="InterPro" id="IPR038726">
    <property type="entry name" value="PDDEXK_AddAB-type"/>
</dbReference>
<name>A0AA86IWY6_9CAUD</name>
<dbReference type="Pfam" id="PF12705">
    <property type="entry name" value="PDDEXK_1"/>
    <property type="match status" value="1"/>
</dbReference>
<accession>A0AA86IWY6</accession>
<evidence type="ECO:0000313" key="3">
    <source>
        <dbReference type="Proteomes" id="UP001304813"/>
    </source>
</evidence>
<keyword evidence="3" id="KW-1185">Reference proteome</keyword>
<dbReference type="SUPFAM" id="SSF52980">
    <property type="entry name" value="Restriction endonuclease-like"/>
    <property type="match status" value="1"/>
</dbReference>
<reference evidence="2 3" key="1">
    <citation type="submission" date="2023-09" db="EMBL/GenBank/DDBJ databases">
        <title>Analysis of phage genome (vB_Yru_GN1) of the bacterium (Yersinia ruckeri).</title>
        <authorList>
            <person name="Ganjoor M.S."/>
            <person name="Bouzari M."/>
            <person name="Soleimani-Delfan A."/>
        </authorList>
    </citation>
    <scope>NUCLEOTIDE SEQUENCE [LARGE SCALE GENOMIC DNA]</scope>
    <source>
        <strain evidence="3">vB_Yru_GN1</strain>
    </source>
</reference>
<sequence length="283" mass="33296">MNNLDQLDEKYRLGNYVRRLPFMLNRKYGKFIKHQDWSYSSLGTYRSGCKRLFKFSFVDRLKAPEADPYPFIKGKFLHYLLEKMVNSKFLNKDTKPYHPSKASSKVTIDDILLWSEIINRLGRTEKFNNLLDQLSKADYVCVEYTISREGFIGFIDLCFVYKGLLVLIDWKSGTSKVGHFNQLSTYGYGILEDLLKKGIEINNIRMEYYYLEDPTNNEIKEMPIEEFLDTFIERLEVIKSAIDNCEVEDQWLPNRDKCYNCRYKGPCDEIDGSMDDLLDGLLN</sequence>
<feature type="domain" description="PD-(D/E)XK endonuclease-like" evidence="1">
    <location>
        <begin position="37"/>
        <end position="267"/>
    </location>
</feature>
<dbReference type="InterPro" id="IPR011335">
    <property type="entry name" value="Restrct_endonuc-II-like"/>
</dbReference>
<organism evidence="2 3">
    <name type="scientific">Yersinia phage vB_Yru_GN1</name>
    <dbReference type="NCBI Taxonomy" id="3074381"/>
    <lineage>
        <taxon>Viruses</taxon>
        <taxon>Duplodnaviria</taxon>
        <taxon>Heunggongvirae</taxon>
        <taxon>Uroviricota</taxon>
        <taxon>Caudoviricetes</taxon>
        <taxon>Caudoviricetes incertae sedis</taxon>
        <taxon>Sepahanvirus</taxon>
        <taxon>Sepahanvirus vB-Yru-GN1</taxon>
    </lineage>
</organism>
<proteinExistence type="predicted"/>
<dbReference type="InterPro" id="IPR011604">
    <property type="entry name" value="PDDEXK-like_dom_sf"/>
</dbReference>
<dbReference type="Gene3D" id="3.90.320.10">
    <property type="match status" value="1"/>
</dbReference>
<dbReference type="Proteomes" id="UP001304813">
    <property type="component" value="Segment"/>
</dbReference>